<gene>
    <name evidence="7 10" type="primary">recO</name>
    <name evidence="15" type="ORF">DW703_00690</name>
    <name evidence="14" type="ORF">DWV78_00100</name>
    <name evidence="13" type="ORF">DXD95_01000</name>
    <name evidence="10" type="ORF">ERS852417_00144</name>
    <name evidence="11" type="ORF">ERS852497_00263</name>
    <name evidence="16" type="ORF">FYL31_01165</name>
    <name evidence="12" type="ORF">G4312_02000</name>
    <name evidence="9" type="ORF">T1815_14591</name>
</gene>
<evidence type="ECO:0000313" key="21">
    <source>
        <dbReference type="Proteomes" id="UP000283501"/>
    </source>
</evidence>
<evidence type="ECO:0000313" key="16">
    <source>
        <dbReference type="EMBL" id="TYL61663.1"/>
    </source>
</evidence>
<dbReference type="InterPro" id="IPR003717">
    <property type="entry name" value="RecO"/>
</dbReference>
<evidence type="ECO:0000313" key="22">
    <source>
        <dbReference type="Proteomes" id="UP000286581"/>
    </source>
</evidence>
<dbReference type="Proteomes" id="UP000049472">
    <property type="component" value="Unassembled WGS sequence"/>
</dbReference>
<evidence type="ECO:0000313" key="20">
    <source>
        <dbReference type="Proteomes" id="UP000260642"/>
    </source>
</evidence>
<accession>A0A0M6WKH8</accession>
<dbReference type="Proteomes" id="UP000324327">
    <property type="component" value="Unassembled WGS sequence"/>
</dbReference>
<keyword evidence="4 7" id="KW-0233">DNA recombination</keyword>
<reference evidence="16 23" key="5">
    <citation type="submission" date="2019-09" db="EMBL/GenBank/DDBJ databases">
        <title>Strain-level analysis of Eubacterium rectale using genomes from metagenomes.</title>
        <authorList>
            <person name="Karcher N."/>
            <person name="Segata N."/>
        </authorList>
    </citation>
    <scope>NUCLEOTIDE SEQUENCE [LARGE SCALE GENOMIC DNA]</scope>
    <source>
        <strain evidence="16 23">T3WBe13</strain>
    </source>
</reference>
<dbReference type="EMBL" id="QSOB01000001">
    <property type="protein sequence ID" value="RGI70913.1"/>
    <property type="molecule type" value="Genomic_DNA"/>
</dbReference>
<dbReference type="SUPFAM" id="SSF57863">
    <property type="entry name" value="ArfGap/RecO-like zinc finger"/>
    <property type="match status" value="1"/>
</dbReference>
<dbReference type="NCBIfam" id="TIGR00613">
    <property type="entry name" value="reco"/>
    <property type="match status" value="1"/>
</dbReference>
<evidence type="ECO:0000259" key="8">
    <source>
        <dbReference type="Pfam" id="PF11967"/>
    </source>
</evidence>
<dbReference type="InterPro" id="IPR037278">
    <property type="entry name" value="ARFGAP/RecO"/>
</dbReference>
<dbReference type="Gene3D" id="1.20.1440.120">
    <property type="entry name" value="Recombination protein O, C-terminal domain"/>
    <property type="match status" value="1"/>
</dbReference>
<dbReference type="GO" id="GO:0006302">
    <property type="term" value="P:double-strand break repair"/>
    <property type="evidence" value="ECO:0007669"/>
    <property type="project" value="TreeGrafter"/>
</dbReference>
<keyword evidence="5 7" id="KW-0234">DNA repair</keyword>
<dbReference type="Proteomes" id="UP000095384">
    <property type="component" value="Unassembled WGS sequence"/>
</dbReference>
<dbReference type="InterPro" id="IPR022572">
    <property type="entry name" value="DNA_rep/recomb_RecO_N"/>
</dbReference>
<dbReference type="EMBL" id="CVRQ01000018">
    <property type="protein sequence ID" value="CRL36938.1"/>
    <property type="molecule type" value="Genomic_DNA"/>
</dbReference>
<dbReference type="EMBL" id="QSAE01000001">
    <property type="protein sequence ID" value="RGW41620.1"/>
    <property type="molecule type" value="Genomic_DNA"/>
</dbReference>
<dbReference type="PANTHER" id="PTHR33991">
    <property type="entry name" value="DNA REPAIR PROTEIN RECO"/>
    <property type="match status" value="1"/>
</dbReference>
<evidence type="ECO:0000256" key="3">
    <source>
        <dbReference type="ARBA" id="ARBA00022763"/>
    </source>
</evidence>
<reference evidence="12" key="7">
    <citation type="submission" date="2020-02" db="EMBL/GenBank/DDBJ databases">
        <authorList>
            <person name="Littmann E."/>
            <person name="Sorbara M."/>
        </authorList>
    </citation>
    <scope>NUCLEOTIDE SEQUENCE</scope>
    <source>
        <strain evidence="12">MSK.16.45</strain>
    </source>
</reference>
<dbReference type="GO" id="GO:0043590">
    <property type="term" value="C:bacterial nucleoid"/>
    <property type="evidence" value="ECO:0007669"/>
    <property type="project" value="TreeGrafter"/>
</dbReference>
<dbReference type="EMBL" id="CZAJ01000001">
    <property type="protein sequence ID" value="CUO61609.1"/>
    <property type="molecule type" value="Genomic_DNA"/>
</dbReference>
<evidence type="ECO:0000313" key="17">
    <source>
        <dbReference type="Proteomes" id="UP000049472"/>
    </source>
</evidence>
<dbReference type="InterPro" id="IPR042242">
    <property type="entry name" value="RecO_C"/>
</dbReference>
<evidence type="ECO:0000313" key="13">
    <source>
        <dbReference type="EMBL" id="RGI70913.1"/>
    </source>
</evidence>
<dbReference type="Proteomes" id="UP001193756">
    <property type="component" value="Unassembled WGS sequence"/>
</dbReference>
<reference evidence="16 23" key="4">
    <citation type="submission" date="2019-08" db="EMBL/GenBank/DDBJ databases">
        <authorList>
            <person name="Duncan S."/>
            <person name="Walker A."/>
        </authorList>
    </citation>
    <scope>NUCLEOTIDE SEQUENCE [LARGE SCALE GENOMIC DNA]</scope>
    <source>
        <strain evidence="16 23">T3WBe13</strain>
    </source>
</reference>
<dbReference type="OMA" id="LCTQSET"/>
<dbReference type="EMBL" id="CYYW01000001">
    <property type="protein sequence ID" value="CUN37613.1"/>
    <property type="molecule type" value="Genomic_DNA"/>
</dbReference>
<dbReference type="GeneID" id="86988666"/>
<reference evidence="20 21" key="3">
    <citation type="submission" date="2018-08" db="EMBL/GenBank/DDBJ databases">
        <title>A genome reference for cultivated species of the human gut microbiota.</title>
        <authorList>
            <person name="Zou Y."/>
            <person name="Xue W."/>
            <person name="Luo G."/>
        </authorList>
    </citation>
    <scope>NUCLEOTIDE SEQUENCE [LARGE SCALE GENOMIC DNA]</scope>
    <source>
        <strain evidence="14 22">AF12-8</strain>
        <strain evidence="15 21">AM26-2LB</strain>
        <strain evidence="13 20">TM10-3</strain>
    </source>
</reference>
<dbReference type="Proteomes" id="UP000095602">
    <property type="component" value="Unassembled WGS sequence"/>
</dbReference>
<dbReference type="AlphaFoldDB" id="A0A0M6WKH8"/>
<name>A0A0M6WKH8_9FIRM</name>
<dbReference type="RefSeq" id="WP_012742711.1">
    <property type="nucleotide sequence ID" value="NZ_CP092643.1"/>
</dbReference>
<dbReference type="PANTHER" id="PTHR33991:SF1">
    <property type="entry name" value="DNA REPAIR PROTEIN RECO"/>
    <property type="match status" value="1"/>
</dbReference>
<comment type="function">
    <text evidence="7">Involved in DNA repair and RecF pathway recombination.</text>
</comment>
<keyword evidence="17" id="KW-1185">Reference proteome</keyword>
<evidence type="ECO:0000313" key="19">
    <source>
        <dbReference type="Proteomes" id="UP000095602"/>
    </source>
</evidence>
<dbReference type="EMBL" id="VSTF01000001">
    <property type="protein sequence ID" value="TYL61663.1"/>
    <property type="molecule type" value="Genomic_DNA"/>
</dbReference>
<dbReference type="Pfam" id="PF02565">
    <property type="entry name" value="RecO_C"/>
    <property type="match status" value="1"/>
</dbReference>
<evidence type="ECO:0000256" key="1">
    <source>
        <dbReference type="ARBA" id="ARBA00007452"/>
    </source>
</evidence>
<evidence type="ECO:0000313" key="9">
    <source>
        <dbReference type="EMBL" id="CRL36938.1"/>
    </source>
</evidence>
<reference evidence="9" key="2">
    <citation type="submission" date="2015-05" db="EMBL/GenBank/DDBJ databases">
        <authorList>
            <person name="Wang D.B."/>
            <person name="Wang M."/>
        </authorList>
    </citation>
    <scope>NUCLEOTIDE SEQUENCE [LARGE SCALE GENOMIC DNA]</scope>
    <source>
        <strain evidence="9">T1-815</strain>
    </source>
</reference>
<reference evidence="17" key="1">
    <citation type="submission" date="2015-05" db="EMBL/GenBank/DDBJ databases">
        <authorList>
            <consortium name="Pathogen Informatics"/>
        </authorList>
    </citation>
    <scope>NUCLEOTIDE SEQUENCE [LARGE SCALE GENOMIC DNA]</scope>
    <source>
        <strain evidence="10 18">2789STDY5608860</strain>
        <strain evidence="11 19">2789STDY5834884</strain>
        <strain evidence="17">T1-815</strain>
    </source>
</reference>
<dbReference type="Proteomes" id="UP000283501">
    <property type="component" value="Unassembled WGS sequence"/>
</dbReference>
<proteinExistence type="inferred from homology"/>
<dbReference type="GO" id="GO:0006310">
    <property type="term" value="P:DNA recombination"/>
    <property type="evidence" value="ECO:0007669"/>
    <property type="project" value="UniProtKB-UniRule"/>
</dbReference>
<evidence type="ECO:0000256" key="2">
    <source>
        <dbReference type="ARBA" id="ARBA00021310"/>
    </source>
</evidence>
<evidence type="ECO:0000313" key="10">
    <source>
        <dbReference type="EMBL" id="CUN37613.1"/>
    </source>
</evidence>
<dbReference type="EMBL" id="QSKY01000001">
    <property type="protein sequence ID" value="RHF08476.1"/>
    <property type="molecule type" value="Genomic_DNA"/>
</dbReference>
<evidence type="ECO:0000313" key="15">
    <source>
        <dbReference type="EMBL" id="RHF08476.1"/>
    </source>
</evidence>
<evidence type="ECO:0000313" key="23">
    <source>
        <dbReference type="Proteomes" id="UP000324327"/>
    </source>
</evidence>
<dbReference type="SUPFAM" id="SSF50249">
    <property type="entry name" value="Nucleic acid-binding proteins"/>
    <property type="match status" value="1"/>
</dbReference>
<evidence type="ECO:0000256" key="4">
    <source>
        <dbReference type="ARBA" id="ARBA00023172"/>
    </source>
</evidence>
<comment type="similarity">
    <text evidence="1 7">Belongs to the RecO family.</text>
</comment>
<organism evidence="9 17">
    <name type="scientific">Agathobacter rectalis</name>
    <dbReference type="NCBI Taxonomy" id="39491"/>
    <lineage>
        <taxon>Bacteria</taxon>
        <taxon>Bacillati</taxon>
        <taxon>Bacillota</taxon>
        <taxon>Clostridia</taxon>
        <taxon>Lachnospirales</taxon>
        <taxon>Lachnospiraceae</taxon>
        <taxon>Agathobacter</taxon>
    </lineage>
</organism>
<feature type="domain" description="DNA replication/recombination mediator RecO N-terminal" evidence="8">
    <location>
        <begin position="5"/>
        <end position="79"/>
    </location>
</feature>
<evidence type="ECO:0000313" key="12">
    <source>
        <dbReference type="EMBL" id="NSC76083.1"/>
    </source>
</evidence>
<evidence type="ECO:0000256" key="6">
    <source>
        <dbReference type="ARBA" id="ARBA00033409"/>
    </source>
</evidence>
<evidence type="ECO:0000313" key="18">
    <source>
        <dbReference type="Proteomes" id="UP000095384"/>
    </source>
</evidence>
<protein>
    <recommendedName>
        <fullName evidence="2 7">DNA repair protein RecO</fullName>
    </recommendedName>
    <alternativeName>
        <fullName evidence="6 7">Recombination protein O</fullName>
    </alternativeName>
</protein>
<evidence type="ECO:0000313" key="14">
    <source>
        <dbReference type="EMBL" id="RGW41620.1"/>
    </source>
</evidence>
<sequence length="242" mass="27369">MSQSVVLTGMVLSAMPVGDFDKRITILTKERGKITAFARGARRPNSQLMAGSNPFSFGEFELFEGKSAYSLSKVTISNYFRELTQDLEAVYTGFYFLEFCGYFCQENNDEKDMLKLLYQSLRALESPAYKNELVRAVFELKAITINGEGPSLFSCIHCHSREGLNVFSARRGGVFCDNCGTQVQGRHILSDTLYTMQYIVSADITKLYTFAVSDDVLEELRSIMKEYLSIYVHHDFKSAAFL</sequence>
<dbReference type="EMBL" id="JAAIMP010000002">
    <property type="protein sequence ID" value="NSC76083.1"/>
    <property type="molecule type" value="Genomic_DNA"/>
</dbReference>
<evidence type="ECO:0000256" key="7">
    <source>
        <dbReference type="HAMAP-Rule" id="MF_00201"/>
    </source>
</evidence>
<evidence type="ECO:0000313" key="11">
    <source>
        <dbReference type="EMBL" id="CUO61609.1"/>
    </source>
</evidence>
<dbReference type="Pfam" id="PF11967">
    <property type="entry name" value="RecO_N"/>
    <property type="match status" value="1"/>
</dbReference>
<dbReference type="Proteomes" id="UP000260642">
    <property type="component" value="Unassembled WGS sequence"/>
</dbReference>
<evidence type="ECO:0000256" key="5">
    <source>
        <dbReference type="ARBA" id="ARBA00023204"/>
    </source>
</evidence>
<dbReference type="HAMAP" id="MF_00201">
    <property type="entry name" value="RecO"/>
    <property type="match status" value="1"/>
</dbReference>
<reference evidence="12" key="6">
    <citation type="journal article" date="2020" name="Cell Host Microbe">
        <title>Functional and Genomic Variation between Human-Derived Isolates of Lachnospiraceae Reveals Inter- and Intra-Species Diversity.</title>
        <authorList>
            <person name="Sorbara M.T."/>
            <person name="Littmann E.R."/>
            <person name="Fontana E."/>
            <person name="Moody T.U."/>
            <person name="Kohout C.E."/>
            <person name="Gjonbalaj M."/>
            <person name="Eaton V."/>
            <person name="Seok R."/>
            <person name="Leiner I.M."/>
            <person name="Pamer E.G."/>
        </authorList>
    </citation>
    <scope>NUCLEOTIDE SEQUENCE</scope>
    <source>
        <strain evidence="12">MSK.16.45</strain>
    </source>
</reference>
<keyword evidence="3 7" id="KW-0227">DNA damage</keyword>
<dbReference type="Proteomes" id="UP000286581">
    <property type="component" value="Unassembled WGS sequence"/>
</dbReference>
<dbReference type="InterPro" id="IPR012340">
    <property type="entry name" value="NA-bd_OB-fold"/>
</dbReference>
<dbReference type="Gene3D" id="2.40.50.140">
    <property type="entry name" value="Nucleic acid-binding proteins"/>
    <property type="match status" value="1"/>
</dbReference>